<feature type="signal peptide" evidence="2">
    <location>
        <begin position="1"/>
        <end position="19"/>
    </location>
</feature>
<dbReference type="Proteomes" id="UP000295416">
    <property type="component" value="Unassembled WGS sequence"/>
</dbReference>
<sequence length="83" mass="8807">MVLKRVFLTSVLGLGLVGAAAFSFNSGDFSAEHGSVRTHDLQLAEHGSVRTSDQKLAEHGSVRSPGKFLAEHGSVRTAKESEV</sequence>
<reference evidence="3 4" key="1">
    <citation type="submission" date="2019-03" db="EMBL/GenBank/DDBJ databases">
        <title>Genomic Encyclopedia of Type Strains, Phase IV (KMG-IV): sequencing the most valuable type-strain genomes for metagenomic binning, comparative biology and taxonomic classification.</title>
        <authorList>
            <person name="Goeker M."/>
        </authorList>
    </citation>
    <scope>NUCLEOTIDE SEQUENCE [LARGE SCALE GENOMIC DNA]</scope>
    <source>
        <strain evidence="3 4">DSM 19377</strain>
    </source>
</reference>
<feature type="compositionally biased region" description="Basic and acidic residues" evidence="1">
    <location>
        <begin position="52"/>
        <end position="61"/>
    </location>
</feature>
<gene>
    <name evidence="3" type="ORF">EV207_1284</name>
</gene>
<organism evidence="3 4">
    <name type="scientific">Scopulibacillus darangshiensis</name>
    <dbReference type="NCBI Taxonomy" id="442528"/>
    <lineage>
        <taxon>Bacteria</taxon>
        <taxon>Bacillati</taxon>
        <taxon>Bacillota</taxon>
        <taxon>Bacilli</taxon>
        <taxon>Bacillales</taxon>
        <taxon>Sporolactobacillaceae</taxon>
        <taxon>Scopulibacillus</taxon>
    </lineage>
</organism>
<feature type="region of interest" description="Disordered" evidence="1">
    <location>
        <begin position="47"/>
        <end position="83"/>
    </location>
</feature>
<keyword evidence="4" id="KW-1185">Reference proteome</keyword>
<evidence type="ECO:0000313" key="4">
    <source>
        <dbReference type="Proteomes" id="UP000295416"/>
    </source>
</evidence>
<feature type="chain" id="PRO_5039642700" evidence="2">
    <location>
        <begin position="20"/>
        <end position="83"/>
    </location>
</feature>
<proteinExistence type="predicted"/>
<evidence type="ECO:0000256" key="2">
    <source>
        <dbReference type="SAM" id="SignalP"/>
    </source>
</evidence>
<accession>A0A4R2NQP7</accession>
<dbReference type="AlphaFoldDB" id="A0A4R2NQP7"/>
<feature type="compositionally biased region" description="Basic and acidic residues" evidence="1">
    <location>
        <begin position="69"/>
        <end position="83"/>
    </location>
</feature>
<keyword evidence="2" id="KW-0732">Signal</keyword>
<name>A0A4R2NQP7_9BACL</name>
<dbReference type="RefSeq" id="WP_132747187.1">
    <property type="nucleotide sequence ID" value="NZ_SLXK01000028.1"/>
</dbReference>
<evidence type="ECO:0000313" key="3">
    <source>
        <dbReference type="EMBL" id="TCP23781.1"/>
    </source>
</evidence>
<dbReference type="EMBL" id="SLXK01000028">
    <property type="protein sequence ID" value="TCP23781.1"/>
    <property type="molecule type" value="Genomic_DNA"/>
</dbReference>
<evidence type="ECO:0000256" key="1">
    <source>
        <dbReference type="SAM" id="MobiDB-lite"/>
    </source>
</evidence>
<comment type="caution">
    <text evidence="3">The sequence shown here is derived from an EMBL/GenBank/DDBJ whole genome shotgun (WGS) entry which is preliminary data.</text>
</comment>
<protein>
    <submittedName>
        <fullName evidence="3">Uncharacterized protein</fullName>
    </submittedName>
</protein>